<organism evidence="3">
    <name type="scientific">Leptosphaeria maculans (strain JN3 / isolate v23.1.3 / race Av1-4-5-6-7-8)</name>
    <name type="common">Blackleg fungus</name>
    <name type="synonym">Phoma lingam</name>
    <dbReference type="NCBI Taxonomy" id="985895"/>
    <lineage>
        <taxon>Eukaryota</taxon>
        <taxon>Fungi</taxon>
        <taxon>Dikarya</taxon>
        <taxon>Ascomycota</taxon>
        <taxon>Pezizomycotina</taxon>
        <taxon>Dothideomycetes</taxon>
        <taxon>Pleosporomycetidae</taxon>
        <taxon>Pleosporales</taxon>
        <taxon>Pleosporineae</taxon>
        <taxon>Leptosphaeriaceae</taxon>
        <taxon>Plenodomus</taxon>
        <taxon>Plenodomus lingam/Leptosphaeria maculans species complex</taxon>
    </lineage>
</organism>
<evidence type="ECO:0000313" key="2">
    <source>
        <dbReference type="EMBL" id="CBX94871.1"/>
    </source>
</evidence>
<dbReference type="HOGENOM" id="CLU_2237091_0_0_1"/>
<dbReference type="GeneID" id="13291355"/>
<name>E4ZTL5_LEPMJ</name>
<dbReference type="AlphaFoldDB" id="E4ZTL5"/>
<sequence>MRCQRSSAAVKRLPTPISRSKDRHPGPTMALALGDCPGVSVSKPFPSLRPVVAMTFHPPPPLPGESSAVSFWPDSEPAHATCIWLYPAIVWLLRDDRPCCWMHAS</sequence>
<dbReference type="RefSeq" id="XP_003838350.1">
    <property type="nucleotide sequence ID" value="XM_003838302.1"/>
</dbReference>
<keyword evidence="3" id="KW-1185">Reference proteome</keyword>
<evidence type="ECO:0000313" key="3">
    <source>
        <dbReference type="Proteomes" id="UP000002668"/>
    </source>
</evidence>
<dbReference type="VEuPathDB" id="FungiDB:LEMA_P118740.1"/>
<gene>
    <name evidence="2" type="ORF">LEMA_P118740.1</name>
</gene>
<accession>E4ZTL5</accession>
<dbReference type="EMBL" id="FP929125">
    <property type="protein sequence ID" value="CBX94871.1"/>
    <property type="molecule type" value="Genomic_DNA"/>
</dbReference>
<dbReference type="Proteomes" id="UP000002668">
    <property type="component" value="Genome"/>
</dbReference>
<dbReference type="InParanoid" id="E4ZTL5"/>
<protein>
    <submittedName>
        <fullName evidence="2">Predicted protein</fullName>
    </submittedName>
</protein>
<evidence type="ECO:0000256" key="1">
    <source>
        <dbReference type="SAM" id="MobiDB-lite"/>
    </source>
</evidence>
<feature type="region of interest" description="Disordered" evidence="1">
    <location>
        <begin position="1"/>
        <end position="29"/>
    </location>
</feature>
<proteinExistence type="predicted"/>
<reference evidence="3" key="1">
    <citation type="journal article" date="2011" name="Nat. Commun.">
        <title>Effector diversification within compartments of the Leptosphaeria maculans genome affected by Repeat-Induced Point mutations.</title>
        <authorList>
            <person name="Rouxel T."/>
            <person name="Grandaubert J."/>
            <person name="Hane J.K."/>
            <person name="Hoede C."/>
            <person name="van de Wouw A.P."/>
            <person name="Couloux A."/>
            <person name="Dominguez V."/>
            <person name="Anthouard V."/>
            <person name="Bally P."/>
            <person name="Bourras S."/>
            <person name="Cozijnsen A.J."/>
            <person name="Ciuffetti L.M."/>
            <person name="Degrave A."/>
            <person name="Dilmaghani A."/>
            <person name="Duret L."/>
            <person name="Fudal I."/>
            <person name="Goodwin S.B."/>
            <person name="Gout L."/>
            <person name="Glaser N."/>
            <person name="Linglin J."/>
            <person name="Kema G.H.J."/>
            <person name="Lapalu N."/>
            <person name="Lawrence C.B."/>
            <person name="May K."/>
            <person name="Meyer M."/>
            <person name="Ollivier B."/>
            <person name="Poulain J."/>
            <person name="Schoch C.L."/>
            <person name="Simon A."/>
            <person name="Spatafora J.W."/>
            <person name="Stachowiak A."/>
            <person name="Turgeon B.G."/>
            <person name="Tyler B.M."/>
            <person name="Vincent D."/>
            <person name="Weissenbach J."/>
            <person name="Amselem J."/>
            <person name="Quesneville H."/>
            <person name="Oliver R.P."/>
            <person name="Wincker P."/>
            <person name="Balesdent M.-H."/>
            <person name="Howlett B.J."/>
        </authorList>
    </citation>
    <scope>NUCLEOTIDE SEQUENCE [LARGE SCALE GENOMIC DNA]</scope>
    <source>
        <strain evidence="3">JN3 / isolate v23.1.3 / race Av1-4-5-6-7-8</strain>
    </source>
</reference>